<dbReference type="RefSeq" id="WP_191704497.1">
    <property type="nucleotide sequence ID" value="NZ_JACSPW010000012.1"/>
</dbReference>
<dbReference type="InterPro" id="IPR050172">
    <property type="entry name" value="SsuD_RutA_monooxygenase"/>
</dbReference>
<protein>
    <submittedName>
        <fullName evidence="6">LLM class flavin-dependent oxidoreductase</fullName>
    </submittedName>
</protein>
<organism evidence="6 7">
    <name type="scientific">Solibacillus merdavium</name>
    <dbReference type="NCBI Taxonomy" id="2762218"/>
    <lineage>
        <taxon>Bacteria</taxon>
        <taxon>Bacillati</taxon>
        <taxon>Bacillota</taxon>
        <taxon>Bacilli</taxon>
        <taxon>Bacillales</taxon>
        <taxon>Caryophanaceae</taxon>
        <taxon>Solibacillus</taxon>
    </lineage>
</organism>
<name>A0ABR8XPV9_9BACL</name>
<gene>
    <name evidence="6" type="ORF">H9632_13035</name>
</gene>
<keyword evidence="3" id="KW-0560">Oxidoreductase</keyword>
<comment type="caution">
    <text evidence="6">The sequence shown here is derived from an EMBL/GenBank/DDBJ whole genome shotgun (WGS) entry which is preliminary data.</text>
</comment>
<dbReference type="PANTHER" id="PTHR42847">
    <property type="entry name" value="ALKANESULFONATE MONOOXYGENASE"/>
    <property type="match status" value="1"/>
</dbReference>
<sequence length="375" mass="41231">MTKVEFITMAPTSGDSEYIGNQVSNKGQQTWSGVGVDSDREPSVEYITQIAQAAEKAGFSTLLLPIGGNCVDSLVAASHLTAHTKTLNFLFAVRPGSTAPTQLAKQFASVNYWTNNRVFVNVVTGGAPKELENDGDFLSHTDRYKRTREYIEILKRLFNGETFDYDGEFYTLKGANLPLPVKEAPPIFFGGSSPIAKEVATDVADVYMLWGETLETTKEELESVVKLAKEKNRNLSYSVSFQVVLGETEEDAFKNANKIISQIAPEVLAAKHENTLKNGAVGVNRLHQLMLEAKDNNFVIAPNIWAGLTQVLSGNSISLVGTPKQVAERIVEFVDLGFDKVLLRGFPHLEVITDIGEKVIPLVHEILAEREKQVV</sequence>
<evidence type="ECO:0000313" key="7">
    <source>
        <dbReference type="Proteomes" id="UP000600565"/>
    </source>
</evidence>
<proteinExistence type="predicted"/>
<dbReference type="EMBL" id="JACSPW010000012">
    <property type="protein sequence ID" value="MBD8033989.1"/>
    <property type="molecule type" value="Genomic_DNA"/>
</dbReference>
<evidence type="ECO:0000256" key="3">
    <source>
        <dbReference type="ARBA" id="ARBA00023002"/>
    </source>
</evidence>
<keyword evidence="4" id="KW-0503">Monooxygenase</keyword>
<dbReference type="PANTHER" id="PTHR42847:SF4">
    <property type="entry name" value="ALKANESULFONATE MONOOXYGENASE-RELATED"/>
    <property type="match status" value="1"/>
</dbReference>
<dbReference type="Proteomes" id="UP000600565">
    <property type="component" value="Unassembled WGS sequence"/>
</dbReference>
<evidence type="ECO:0000256" key="4">
    <source>
        <dbReference type="ARBA" id="ARBA00023033"/>
    </source>
</evidence>
<evidence type="ECO:0000259" key="5">
    <source>
        <dbReference type="Pfam" id="PF00296"/>
    </source>
</evidence>
<reference evidence="6 7" key="1">
    <citation type="submission" date="2020-08" db="EMBL/GenBank/DDBJ databases">
        <title>A Genomic Blueprint of the Chicken Gut Microbiome.</title>
        <authorList>
            <person name="Gilroy R."/>
            <person name="Ravi A."/>
            <person name="Getino M."/>
            <person name="Pursley I."/>
            <person name="Horton D.L."/>
            <person name="Alikhan N.-F."/>
            <person name="Baker D."/>
            <person name="Gharbi K."/>
            <person name="Hall N."/>
            <person name="Watson M."/>
            <person name="Adriaenssens E.M."/>
            <person name="Foster-Nyarko E."/>
            <person name="Jarju S."/>
            <person name="Secka A."/>
            <person name="Antonio M."/>
            <person name="Oren A."/>
            <person name="Chaudhuri R."/>
            <person name="La Ragione R.M."/>
            <person name="Hildebrand F."/>
            <person name="Pallen M.J."/>
        </authorList>
    </citation>
    <scope>NUCLEOTIDE SEQUENCE [LARGE SCALE GENOMIC DNA]</scope>
    <source>
        <strain evidence="6 7">Sa1YVA6</strain>
    </source>
</reference>
<dbReference type="InterPro" id="IPR011251">
    <property type="entry name" value="Luciferase-like_dom"/>
</dbReference>
<evidence type="ECO:0000313" key="6">
    <source>
        <dbReference type="EMBL" id="MBD8033989.1"/>
    </source>
</evidence>
<feature type="domain" description="Luciferase-like" evidence="5">
    <location>
        <begin position="35"/>
        <end position="339"/>
    </location>
</feature>
<dbReference type="SUPFAM" id="SSF51679">
    <property type="entry name" value="Bacterial luciferase-like"/>
    <property type="match status" value="1"/>
</dbReference>
<accession>A0ABR8XPV9</accession>
<dbReference type="Gene3D" id="3.20.20.30">
    <property type="entry name" value="Luciferase-like domain"/>
    <property type="match status" value="1"/>
</dbReference>
<keyword evidence="1" id="KW-0285">Flavoprotein</keyword>
<dbReference type="CDD" id="cd01094">
    <property type="entry name" value="Alkanesulfonate_monoxygenase"/>
    <property type="match status" value="1"/>
</dbReference>
<evidence type="ECO:0000256" key="2">
    <source>
        <dbReference type="ARBA" id="ARBA00022643"/>
    </source>
</evidence>
<keyword evidence="2" id="KW-0288">FMN</keyword>
<dbReference type="InterPro" id="IPR036661">
    <property type="entry name" value="Luciferase-like_sf"/>
</dbReference>
<dbReference type="Pfam" id="PF00296">
    <property type="entry name" value="Bac_luciferase"/>
    <property type="match status" value="1"/>
</dbReference>
<evidence type="ECO:0000256" key="1">
    <source>
        <dbReference type="ARBA" id="ARBA00022630"/>
    </source>
</evidence>
<keyword evidence="7" id="KW-1185">Reference proteome</keyword>